<gene>
    <name evidence="1" type="ORF">CC86DRAFT_372355</name>
</gene>
<dbReference type="Proteomes" id="UP000799424">
    <property type="component" value="Unassembled WGS sequence"/>
</dbReference>
<dbReference type="EMBL" id="MU006232">
    <property type="protein sequence ID" value="KAF2823388.1"/>
    <property type="molecule type" value="Genomic_DNA"/>
</dbReference>
<evidence type="ECO:0000313" key="2">
    <source>
        <dbReference type="Proteomes" id="UP000799424"/>
    </source>
</evidence>
<keyword evidence="2" id="KW-1185">Reference proteome</keyword>
<reference evidence="1" key="1">
    <citation type="journal article" date="2020" name="Stud. Mycol.">
        <title>101 Dothideomycetes genomes: a test case for predicting lifestyles and emergence of pathogens.</title>
        <authorList>
            <person name="Haridas S."/>
            <person name="Albert R."/>
            <person name="Binder M."/>
            <person name="Bloem J."/>
            <person name="Labutti K."/>
            <person name="Salamov A."/>
            <person name="Andreopoulos B."/>
            <person name="Baker S."/>
            <person name="Barry K."/>
            <person name="Bills G."/>
            <person name="Bluhm B."/>
            <person name="Cannon C."/>
            <person name="Castanera R."/>
            <person name="Culley D."/>
            <person name="Daum C."/>
            <person name="Ezra D."/>
            <person name="Gonzalez J."/>
            <person name="Henrissat B."/>
            <person name="Kuo A."/>
            <person name="Liang C."/>
            <person name="Lipzen A."/>
            <person name="Lutzoni F."/>
            <person name="Magnuson J."/>
            <person name="Mondo S."/>
            <person name="Nolan M."/>
            <person name="Ohm R."/>
            <person name="Pangilinan J."/>
            <person name="Park H.-J."/>
            <person name="Ramirez L."/>
            <person name="Alfaro M."/>
            <person name="Sun H."/>
            <person name="Tritt A."/>
            <person name="Yoshinaga Y."/>
            <person name="Zwiers L.-H."/>
            <person name="Turgeon B."/>
            <person name="Goodwin S."/>
            <person name="Spatafora J."/>
            <person name="Crous P."/>
            <person name="Grigoriev I."/>
        </authorList>
    </citation>
    <scope>NUCLEOTIDE SEQUENCE</scope>
    <source>
        <strain evidence="1">CBS 113818</strain>
    </source>
</reference>
<proteinExistence type="predicted"/>
<evidence type="ECO:0000313" key="1">
    <source>
        <dbReference type="EMBL" id="KAF2823388.1"/>
    </source>
</evidence>
<sequence length="65" mass="7273">MEPTVLVLFLHGTLHSLAPSVVILEVLWASLMAMQCAAGEGRLHRVPIFVSEEEVVREAQRGNWF</sequence>
<organism evidence="1 2">
    <name type="scientific">Ophiobolus disseminans</name>
    <dbReference type="NCBI Taxonomy" id="1469910"/>
    <lineage>
        <taxon>Eukaryota</taxon>
        <taxon>Fungi</taxon>
        <taxon>Dikarya</taxon>
        <taxon>Ascomycota</taxon>
        <taxon>Pezizomycotina</taxon>
        <taxon>Dothideomycetes</taxon>
        <taxon>Pleosporomycetidae</taxon>
        <taxon>Pleosporales</taxon>
        <taxon>Pleosporineae</taxon>
        <taxon>Phaeosphaeriaceae</taxon>
        <taxon>Ophiobolus</taxon>
    </lineage>
</organism>
<dbReference type="AlphaFoldDB" id="A0A6A6ZRH0"/>
<accession>A0A6A6ZRH0</accession>
<name>A0A6A6ZRH0_9PLEO</name>
<protein>
    <submittedName>
        <fullName evidence="1">Uncharacterized protein</fullName>
    </submittedName>
</protein>